<feature type="compositionally biased region" description="Basic and acidic residues" evidence="1">
    <location>
        <begin position="56"/>
        <end position="67"/>
    </location>
</feature>
<evidence type="ECO:0000313" key="2">
    <source>
        <dbReference type="EMBL" id="AKK06293.1"/>
    </source>
</evidence>
<evidence type="ECO:0000256" key="1">
    <source>
        <dbReference type="SAM" id="MobiDB-lite"/>
    </source>
</evidence>
<name>A0A0G3H3A3_9CORY</name>
<feature type="region of interest" description="Disordered" evidence="1">
    <location>
        <begin position="45"/>
        <end position="67"/>
    </location>
</feature>
<reference evidence="3" key="2">
    <citation type="submission" date="2015-05" db="EMBL/GenBank/DDBJ databases">
        <title>Complete genome sequence of Corynebacterium mustelae DSM 45274, isolated from various tissues of a male ferret with lethal sepsis.</title>
        <authorList>
            <person name="Ruckert C."/>
            <person name="Albersmeier A."/>
            <person name="Winkler A."/>
            <person name="Tauch A."/>
        </authorList>
    </citation>
    <scope>NUCLEOTIDE SEQUENCE [LARGE SCALE GENOMIC DNA]</scope>
    <source>
        <strain evidence="3">DSM 45274</strain>
    </source>
</reference>
<reference evidence="2 3" key="1">
    <citation type="journal article" date="2015" name="Genome Announc.">
        <title>Complete Genome Sequence of the Type Strain Corynebacterium mustelae DSM 45274, Isolated from Various Tissues of a Male Ferret with Lethal Sepsis.</title>
        <authorList>
            <person name="Ruckert C."/>
            <person name="Eimer J."/>
            <person name="Winkler A."/>
            <person name="Tauch A."/>
        </authorList>
    </citation>
    <scope>NUCLEOTIDE SEQUENCE [LARGE SCALE GENOMIC DNA]</scope>
    <source>
        <strain evidence="2 3">DSM 45274</strain>
    </source>
</reference>
<protein>
    <submittedName>
        <fullName evidence="2">Uncharacterized protein</fullName>
    </submittedName>
</protein>
<dbReference type="AlphaFoldDB" id="A0A0G3H3A3"/>
<dbReference type="KEGG" id="cmv:CMUST_09885"/>
<dbReference type="EMBL" id="CP011542">
    <property type="protein sequence ID" value="AKK06293.1"/>
    <property type="molecule type" value="Genomic_DNA"/>
</dbReference>
<keyword evidence="3" id="KW-1185">Reference proteome</keyword>
<dbReference type="Proteomes" id="UP000035199">
    <property type="component" value="Chromosome"/>
</dbReference>
<accession>A0A0G3H3A3</accession>
<gene>
    <name evidence="2" type="ORF">CMUST_09885</name>
</gene>
<evidence type="ECO:0000313" key="3">
    <source>
        <dbReference type="Proteomes" id="UP000035199"/>
    </source>
</evidence>
<dbReference type="PATRIC" id="fig|571915.4.peg.2096"/>
<organism evidence="2 3">
    <name type="scientific">Corynebacterium mustelae</name>
    <dbReference type="NCBI Taxonomy" id="571915"/>
    <lineage>
        <taxon>Bacteria</taxon>
        <taxon>Bacillati</taxon>
        <taxon>Actinomycetota</taxon>
        <taxon>Actinomycetes</taxon>
        <taxon>Mycobacteriales</taxon>
        <taxon>Corynebacteriaceae</taxon>
        <taxon>Corynebacterium</taxon>
    </lineage>
</organism>
<proteinExistence type="predicted"/>
<sequence>MLRGLAEFSQAGHTAGTPELTQLDFYIPEATKLTAKPHGGRVAAKDQHHFPQKCAVRQDDAPLKGSS</sequence>